<dbReference type="EMBL" id="KZ613953">
    <property type="protein sequence ID" value="PMD35085.1"/>
    <property type="molecule type" value="Genomic_DNA"/>
</dbReference>
<reference evidence="2 3" key="1">
    <citation type="submission" date="2016-04" db="EMBL/GenBank/DDBJ databases">
        <title>A degradative enzymes factory behind the ericoid mycorrhizal symbiosis.</title>
        <authorList>
            <consortium name="DOE Joint Genome Institute"/>
            <person name="Martino E."/>
            <person name="Morin E."/>
            <person name="Grelet G."/>
            <person name="Kuo A."/>
            <person name="Kohler A."/>
            <person name="Daghino S."/>
            <person name="Barry K."/>
            <person name="Choi C."/>
            <person name="Cichocki N."/>
            <person name="Clum A."/>
            <person name="Copeland A."/>
            <person name="Hainaut M."/>
            <person name="Haridas S."/>
            <person name="Labutti K."/>
            <person name="Lindquist E."/>
            <person name="Lipzen A."/>
            <person name="Khouja H.-R."/>
            <person name="Murat C."/>
            <person name="Ohm R."/>
            <person name="Olson A."/>
            <person name="Spatafora J."/>
            <person name="Veneault-Fourrey C."/>
            <person name="Henrissat B."/>
            <person name="Grigoriev I."/>
            <person name="Martin F."/>
            <person name="Perotto S."/>
        </authorList>
    </citation>
    <scope>NUCLEOTIDE SEQUENCE [LARGE SCALE GENOMIC DNA]</scope>
    <source>
        <strain evidence="2 3">F</strain>
    </source>
</reference>
<evidence type="ECO:0000313" key="2">
    <source>
        <dbReference type="EMBL" id="PMD35085.1"/>
    </source>
</evidence>
<dbReference type="InterPro" id="IPR011009">
    <property type="entry name" value="Kinase-like_dom_sf"/>
</dbReference>
<dbReference type="AlphaFoldDB" id="A0A2J6R9A6"/>
<keyword evidence="3" id="KW-1185">Reference proteome</keyword>
<dbReference type="PANTHER" id="PTHR36091">
    <property type="entry name" value="ALTERED INHERITANCE OF MITOCHONDRIA PROTEIN 9, MITOCHONDRIAL"/>
    <property type="match status" value="1"/>
</dbReference>
<dbReference type="Pfam" id="PF01636">
    <property type="entry name" value="APH"/>
    <property type="match status" value="1"/>
</dbReference>
<dbReference type="SUPFAM" id="SSF56112">
    <property type="entry name" value="Protein kinase-like (PK-like)"/>
    <property type="match status" value="1"/>
</dbReference>
<protein>
    <recommendedName>
        <fullName evidence="1">Aminoglycoside phosphotransferase domain-containing protein</fullName>
    </recommendedName>
</protein>
<feature type="domain" description="Aminoglycoside phosphotransferase" evidence="1">
    <location>
        <begin position="134"/>
        <end position="414"/>
    </location>
</feature>
<name>A0A2J6R9A6_HYAVF</name>
<dbReference type="PANTHER" id="PTHR36091:SF2">
    <property type="entry name" value="AMINOGLYCOSIDE PHOSPHOTRANSFERASE DOMAIN-CONTAINING PROTEIN"/>
    <property type="match status" value="1"/>
</dbReference>
<evidence type="ECO:0000259" key="1">
    <source>
        <dbReference type="Pfam" id="PF01636"/>
    </source>
</evidence>
<accession>A0A2J6R9A6</accession>
<dbReference type="Proteomes" id="UP000235786">
    <property type="component" value="Unassembled WGS sequence"/>
</dbReference>
<organism evidence="2 3">
    <name type="scientific">Hyaloscypha variabilis (strain UAMH 11265 / GT02V1 / F)</name>
    <name type="common">Meliniomyces variabilis</name>
    <dbReference type="NCBI Taxonomy" id="1149755"/>
    <lineage>
        <taxon>Eukaryota</taxon>
        <taxon>Fungi</taxon>
        <taxon>Dikarya</taxon>
        <taxon>Ascomycota</taxon>
        <taxon>Pezizomycotina</taxon>
        <taxon>Leotiomycetes</taxon>
        <taxon>Helotiales</taxon>
        <taxon>Hyaloscyphaceae</taxon>
        <taxon>Hyaloscypha</taxon>
        <taxon>Hyaloscypha variabilis</taxon>
    </lineage>
</organism>
<dbReference type="GO" id="GO:0005739">
    <property type="term" value="C:mitochondrion"/>
    <property type="evidence" value="ECO:0007669"/>
    <property type="project" value="TreeGrafter"/>
</dbReference>
<dbReference type="Gene3D" id="3.90.1200.10">
    <property type="match status" value="1"/>
</dbReference>
<dbReference type="InterPro" id="IPR051035">
    <property type="entry name" value="Mito_inheritance_9"/>
</dbReference>
<sequence length="609" mass="69659">MRVGTSAIARNRNHASQIMGLSTTSPLSACKKMPYQYTRPSIAPQIATSMQRHSASLARGKPLLSAEGPDGTVESIAEDQLYTYTRNRWIYNETLQLSGRYLKFDLHKLIDAAVAVISCEGARYCTRVHKCREGLNNKAYILRMDNGSEIFAKLPNQIAGPDFYTTASEVATREFLRDVLNIPSPRIFAWCADRNNPVGAEYILEERAPGVPLGSLWYQWPIQSRLEMIQQIVDMERKLASVKFMKSGCIFFREDVSLDMSTAISLDTSVPFPPSVLERFKLGPLVSSELWHSNRTAINMNRGPYNEPLEYVKAMGINEIQYVKTHAHPRMNYHRSLTELELPVEVLTLLERYLQLSSAMVPPKSPADTHSPTLWHPDLHLDNIFVDPESQHITRIIDWQSAAVMPFFYQCGIARMFQCPWTVADDNTIPKLPANYDTLALDEQKKLENDRKSEISLKYYKSLTHRDNPRHWAALQLQSQNLEVRTEPSRLVARVWENRDVFFLRRALIEIIAQWKDLCPGTEPCPVSFSEQELKLHEIEEDSMSDAAEIMRLFRDSWGLPANGMVEPSRFEEIRAAVEELKESFIAEAGEDAEKAARIWPYQDRDTDD</sequence>
<gene>
    <name evidence="2" type="ORF">L207DRAFT_517189</name>
</gene>
<evidence type="ECO:0000313" key="3">
    <source>
        <dbReference type="Proteomes" id="UP000235786"/>
    </source>
</evidence>
<dbReference type="OrthoDB" id="2968323at2759"/>
<proteinExistence type="predicted"/>
<dbReference type="InterPro" id="IPR002575">
    <property type="entry name" value="Aminoglycoside_PTrfase"/>
</dbReference>